<name>A0A2U1T3W1_9MICO</name>
<gene>
    <name evidence="2" type="ORF">DF220_10515</name>
</gene>
<dbReference type="RefSeq" id="WP_108518679.1">
    <property type="nucleotide sequence ID" value="NZ_CP026951.1"/>
</dbReference>
<dbReference type="AlphaFoldDB" id="A0A2U1T3W1"/>
<keyword evidence="3" id="KW-1185">Reference proteome</keyword>
<dbReference type="InterPro" id="IPR032830">
    <property type="entry name" value="XPB/Ssl2_N"/>
</dbReference>
<feature type="domain" description="Helicase XPB/Ssl2 N-terminal" evidence="1">
    <location>
        <begin position="356"/>
        <end position="488"/>
    </location>
</feature>
<organism evidence="2 3">
    <name type="scientific">Homoserinimonas hongtaonis</name>
    <dbReference type="NCBI Taxonomy" id="2079791"/>
    <lineage>
        <taxon>Bacteria</taxon>
        <taxon>Bacillati</taxon>
        <taxon>Actinomycetota</taxon>
        <taxon>Actinomycetes</taxon>
        <taxon>Micrococcales</taxon>
        <taxon>Microbacteriaceae</taxon>
        <taxon>Homoserinimonas</taxon>
    </lineage>
</organism>
<evidence type="ECO:0000259" key="1">
    <source>
        <dbReference type="Pfam" id="PF13625"/>
    </source>
</evidence>
<dbReference type="OrthoDB" id="3415124at2"/>
<reference evidence="3" key="1">
    <citation type="submission" date="2018-04" db="EMBL/GenBank/DDBJ databases">
        <authorList>
            <person name="Liu S."/>
            <person name="Wang Z."/>
            <person name="Li J."/>
        </authorList>
    </citation>
    <scope>NUCLEOTIDE SEQUENCE [LARGE SCALE GENOMIC DNA]</scope>
    <source>
        <strain evidence="3">S1194</strain>
    </source>
</reference>
<dbReference type="Proteomes" id="UP000244978">
    <property type="component" value="Unassembled WGS sequence"/>
</dbReference>
<dbReference type="Pfam" id="PF13625">
    <property type="entry name" value="Helicase_C_3"/>
    <property type="match status" value="1"/>
</dbReference>
<dbReference type="EMBL" id="QEEX01000001">
    <property type="protein sequence ID" value="PWB98565.1"/>
    <property type="molecule type" value="Genomic_DNA"/>
</dbReference>
<dbReference type="KEGG" id="salc:C2138_01725"/>
<protein>
    <recommendedName>
        <fullName evidence="1">Helicase XPB/Ssl2 N-terminal domain-containing protein</fullName>
    </recommendedName>
</protein>
<comment type="caution">
    <text evidence="2">The sequence shown here is derived from an EMBL/GenBank/DDBJ whole genome shotgun (WGS) entry which is preliminary data.</text>
</comment>
<evidence type="ECO:0000313" key="3">
    <source>
        <dbReference type="Proteomes" id="UP000244978"/>
    </source>
</evidence>
<evidence type="ECO:0000313" key="2">
    <source>
        <dbReference type="EMBL" id="PWB98565.1"/>
    </source>
</evidence>
<sequence>MGNTLTLATRLRGTSRDDLLSALANRDLGLSPAASAGIRDYFDLADALLDHGAIQQALSRLDRSSLTCIAMLARDGKPLTAAEVAAQLAPISAHPLSVEQVHDHLTAAAELLLVHPVGDTFRCYDGVCDQLRSWPVFGLPSLDDLAGIEAGGALEPVTDVDQRFIDRLAAERAFAATGAVTELLIELERQPARELSKGGIALPDSKRLASAMLVDLETVAAYLSLAERGNLVCRESSTWMTTEEGSAWLARATSARWRGLSDAWFARLPLDIRRLLGERSHSVWGEGLRSYIDWLYPVGGEWMDERVTTYTRDAELLGITAGQVPSSPGTLLLAGRSDAAEQALQPLLPTEVEHVYLQHDLSVVAPGPLVPHIDERMRLVADVENRGLAMTYRISAASLNRALTAGETADSLREFLAAVSSTGLPQPLDYLISEGSTRYGLIRAGAVDGGSDPDMVDHGARSYLRSDDPNLLRTIAVDQTLSSLGLRRAGEHRLVSRFDLDVVFWSLSDARYPVAAEDGNGTIIPLRRHRVARASRAGIVDPLVELVERLIEAADDQPADEEGGGQAWIARQLETAIRAKTPLTVSVTVPGGAIVEFDLMPTSVAGGRLRARDRRSDIERTLPLSSIDSIAPGS</sequence>
<proteinExistence type="predicted"/>
<accession>A0A2U1T3W1</accession>